<keyword evidence="1 5" id="KW-0489">Methyltransferase</keyword>
<evidence type="ECO:0000313" key="5">
    <source>
        <dbReference type="EMBL" id="MYG38491.1"/>
    </source>
</evidence>
<dbReference type="Pfam" id="PF01555">
    <property type="entry name" value="N6_N4_Mtase"/>
    <property type="match status" value="1"/>
</dbReference>
<name>A0A6B1F681_9SYNE</name>
<evidence type="ECO:0000256" key="1">
    <source>
        <dbReference type="ARBA" id="ARBA00022603"/>
    </source>
</evidence>
<dbReference type="AlphaFoldDB" id="A0A6B1F681"/>
<evidence type="ECO:0000256" key="2">
    <source>
        <dbReference type="ARBA" id="ARBA00022679"/>
    </source>
</evidence>
<gene>
    <name evidence="5" type="ORF">F4162_05810</name>
</gene>
<protein>
    <recommendedName>
        <fullName evidence="3">Methyltransferase</fullName>
        <ecNumber evidence="3">2.1.1.-</ecNumber>
    </recommendedName>
</protein>
<dbReference type="EC" id="2.1.1.-" evidence="3"/>
<proteinExistence type="inferred from homology"/>
<dbReference type="EMBL" id="VYDO01000187">
    <property type="protein sequence ID" value="MYG38491.1"/>
    <property type="molecule type" value="Genomic_DNA"/>
</dbReference>
<dbReference type="Gene3D" id="3.40.50.150">
    <property type="entry name" value="Vaccinia Virus protein VP39"/>
    <property type="match status" value="1"/>
</dbReference>
<comment type="caution">
    <text evidence="5">The sequence shown here is derived from an EMBL/GenBank/DDBJ whole genome shotgun (WGS) entry which is preliminary data.</text>
</comment>
<keyword evidence="2 5" id="KW-0808">Transferase</keyword>
<reference evidence="5" key="1">
    <citation type="submission" date="2019-09" db="EMBL/GenBank/DDBJ databases">
        <title>Characterisation of the sponge microbiome using genome-centric metagenomics.</title>
        <authorList>
            <person name="Engelberts J.P."/>
            <person name="Robbins S.J."/>
            <person name="De Goeij J.M."/>
            <person name="Aranda M."/>
            <person name="Bell S.C."/>
            <person name="Webster N.S."/>
        </authorList>
    </citation>
    <scope>NUCLEOTIDE SEQUENCE</scope>
    <source>
        <strain evidence="5">SB0676_bin_10</strain>
    </source>
</reference>
<dbReference type="GO" id="GO:0003677">
    <property type="term" value="F:DNA binding"/>
    <property type="evidence" value="ECO:0007669"/>
    <property type="project" value="InterPro"/>
</dbReference>
<dbReference type="GO" id="GO:0032259">
    <property type="term" value="P:methylation"/>
    <property type="evidence" value="ECO:0007669"/>
    <property type="project" value="UniProtKB-KW"/>
</dbReference>
<dbReference type="SUPFAM" id="SSF53335">
    <property type="entry name" value="S-adenosyl-L-methionine-dependent methyltransferases"/>
    <property type="match status" value="1"/>
</dbReference>
<dbReference type="InterPro" id="IPR001091">
    <property type="entry name" value="RM_Methyltransferase"/>
</dbReference>
<dbReference type="InterPro" id="IPR002941">
    <property type="entry name" value="DNA_methylase_N4/N6"/>
</dbReference>
<accession>A0A6B1F681</accession>
<dbReference type="InterPro" id="IPR029063">
    <property type="entry name" value="SAM-dependent_MTases_sf"/>
</dbReference>
<evidence type="ECO:0000256" key="3">
    <source>
        <dbReference type="RuleBase" id="RU362026"/>
    </source>
</evidence>
<dbReference type="PRINTS" id="PR00508">
    <property type="entry name" value="S21N4MTFRASE"/>
</dbReference>
<evidence type="ECO:0000259" key="4">
    <source>
        <dbReference type="Pfam" id="PF01555"/>
    </source>
</evidence>
<sequence length="315" mass="34867">MVLPGTVEQEGPAGIIQGNALELIRAVPSESIHLILSDIPYGIGTDHWDVLHHNTNSAYLGHSPAQRAAGAVFQRRRKPINGWSAADRRVPKDYGQWCASWASQWYRVLKPGASALVFAGRRLAHRCACALEEADFCVKDSQAWLRGKAPHRAQRLSLIYDRRGQQEASVQWQGWRVGNLRPTYEPILWFIKPYRLGATIADNVLQHGVGAYCQDGFLSYTNTPDNVLQVSLPTAEAGLHPTQKPLRLLQALIALTTCEGQLVLDPFAGSGSTLVAAQSLARRHLGFEAQAEYVAICRRRLAGEEQGSFYSIYKN</sequence>
<feature type="domain" description="DNA methylase N-4/N-6" evidence="4">
    <location>
        <begin position="32"/>
        <end position="296"/>
    </location>
</feature>
<organism evidence="5">
    <name type="scientific">Synechococcus sp. SB0676_bin_10</name>
    <dbReference type="NCBI Taxonomy" id="2604869"/>
    <lineage>
        <taxon>Bacteria</taxon>
        <taxon>Bacillati</taxon>
        <taxon>Cyanobacteriota</taxon>
        <taxon>Cyanophyceae</taxon>
        <taxon>Synechococcales</taxon>
        <taxon>Synechococcaceae</taxon>
        <taxon>Synechococcus</taxon>
    </lineage>
</organism>
<dbReference type="GO" id="GO:0008170">
    <property type="term" value="F:N-methyltransferase activity"/>
    <property type="evidence" value="ECO:0007669"/>
    <property type="project" value="InterPro"/>
</dbReference>
<comment type="similarity">
    <text evidence="3">Belongs to the N(4)/N(6)-methyltransferase family.</text>
</comment>